<dbReference type="Pfam" id="PF24685">
    <property type="entry name" value="OB_RRP5_4th"/>
    <property type="match status" value="1"/>
</dbReference>
<feature type="compositionally biased region" description="Basic residues" evidence="6">
    <location>
        <begin position="160"/>
        <end position="177"/>
    </location>
</feature>
<feature type="compositionally biased region" description="Basic and acidic residues" evidence="6">
    <location>
        <begin position="1717"/>
        <end position="1726"/>
    </location>
</feature>
<dbReference type="InterPro" id="IPR055430">
    <property type="entry name" value="HAT_Syf1_CNRKL1_C"/>
</dbReference>
<name>A0A388JUU6_CHABU</name>
<evidence type="ECO:0000256" key="5">
    <source>
        <dbReference type="ARBA" id="ARBA00023242"/>
    </source>
</evidence>
<feature type="domain" description="S1 motif" evidence="7">
    <location>
        <begin position="269"/>
        <end position="339"/>
    </location>
</feature>
<dbReference type="SUPFAM" id="SSF50249">
    <property type="entry name" value="Nucleic acid-binding proteins"/>
    <property type="match status" value="12"/>
</dbReference>
<dbReference type="Gramene" id="GBG61584">
    <property type="protein sequence ID" value="GBG61584"/>
    <property type="gene ID" value="CBR_g22381"/>
</dbReference>
<dbReference type="Pfam" id="PF23231">
    <property type="entry name" value="HAT_Syf1_CNRKL1_C"/>
    <property type="match status" value="1"/>
</dbReference>
<proteinExistence type="predicted"/>
<evidence type="ECO:0000259" key="7">
    <source>
        <dbReference type="PROSITE" id="PS50126"/>
    </source>
</evidence>
<dbReference type="Gene3D" id="2.40.50.140">
    <property type="entry name" value="Nucleic acid-binding proteins"/>
    <property type="match status" value="12"/>
</dbReference>
<evidence type="ECO:0000256" key="4">
    <source>
        <dbReference type="ARBA" id="ARBA00022737"/>
    </source>
</evidence>
<comment type="caution">
    <text evidence="8">The sequence shown here is derived from an EMBL/GenBank/DDBJ whole genome shotgun (WGS) entry which is preliminary data.</text>
</comment>
<dbReference type="PANTHER" id="PTHR23270">
    <property type="entry name" value="PROGRAMMED CELL DEATH PROTEIN 11 PRE-RRNA PROCESSING PROTEIN RRP5"/>
    <property type="match status" value="1"/>
</dbReference>
<dbReference type="GO" id="GO:0006364">
    <property type="term" value="P:rRNA processing"/>
    <property type="evidence" value="ECO:0007669"/>
    <property type="project" value="UniProtKB-KW"/>
</dbReference>
<evidence type="ECO:0000313" key="9">
    <source>
        <dbReference type="Proteomes" id="UP000265515"/>
    </source>
</evidence>
<evidence type="ECO:0000313" key="8">
    <source>
        <dbReference type="EMBL" id="GBG61584.1"/>
    </source>
</evidence>
<keyword evidence="9" id="KW-1185">Reference proteome</keyword>
<dbReference type="InterPro" id="IPR057302">
    <property type="entry name" value="Rrp5_S1"/>
</dbReference>
<gene>
    <name evidence="8" type="ORF">CBR_g22381</name>
</gene>
<dbReference type="STRING" id="69332.A0A388JUU6"/>
<dbReference type="OrthoDB" id="412781at2759"/>
<comment type="subcellular location">
    <subcellularLocation>
        <location evidence="1">Nucleus</location>
        <location evidence="1">Nucleolus</location>
    </subcellularLocation>
</comment>
<evidence type="ECO:0000256" key="2">
    <source>
        <dbReference type="ARBA" id="ARBA00022552"/>
    </source>
</evidence>
<feature type="domain" description="S1 motif" evidence="7">
    <location>
        <begin position="1136"/>
        <end position="1223"/>
    </location>
</feature>
<evidence type="ECO:0000256" key="1">
    <source>
        <dbReference type="ARBA" id="ARBA00004604"/>
    </source>
</evidence>
<feature type="domain" description="S1 motif" evidence="7">
    <location>
        <begin position="1249"/>
        <end position="1320"/>
    </location>
</feature>
<feature type="region of interest" description="Disordered" evidence="6">
    <location>
        <begin position="1626"/>
        <end position="1783"/>
    </location>
</feature>
<dbReference type="Pfam" id="PF00575">
    <property type="entry name" value="S1"/>
    <property type="match status" value="4"/>
</dbReference>
<feature type="compositionally biased region" description="Basic residues" evidence="6">
    <location>
        <begin position="1750"/>
        <end position="1761"/>
    </location>
</feature>
<feature type="domain" description="S1 motif" evidence="7">
    <location>
        <begin position="715"/>
        <end position="793"/>
    </location>
</feature>
<dbReference type="Proteomes" id="UP000265515">
    <property type="component" value="Unassembled WGS sequence"/>
</dbReference>
<dbReference type="Pfam" id="PF24682">
    <property type="entry name" value="OB_RRP5"/>
    <property type="match status" value="1"/>
</dbReference>
<evidence type="ECO:0000256" key="3">
    <source>
        <dbReference type="ARBA" id="ARBA00022553"/>
    </source>
</evidence>
<reference evidence="8 9" key="1">
    <citation type="journal article" date="2018" name="Cell">
        <title>The Chara Genome: Secondary Complexity and Implications for Plant Terrestrialization.</title>
        <authorList>
            <person name="Nishiyama T."/>
            <person name="Sakayama H."/>
            <person name="Vries J.D."/>
            <person name="Buschmann H."/>
            <person name="Saint-Marcoux D."/>
            <person name="Ullrich K.K."/>
            <person name="Haas F.B."/>
            <person name="Vanderstraeten L."/>
            <person name="Becker D."/>
            <person name="Lang D."/>
            <person name="Vosolsobe S."/>
            <person name="Rombauts S."/>
            <person name="Wilhelmsson P.K.I."/>
            <person name="Janitza P."/>
            <person name="Kern R."/>
            <person name="Heyl A."/>
            <person name="Rumpler F."/>
            <person name="Villalobos L.I.A.C."/>
            <person name="Clay J.M."/>
            <person name="Skokan R."/>
            <person name="Toyoda A."/>
            <person name="Suzuki Y."/>
            <person name="Kagoshima H."/>
            <person name="Schijlen E."/>
            <person name="Tajeshwar N."/>
            <person name="Catarino B."/>
            <person name="Hetherington A.J."/>
            <person name="Saltykova A."/>
            <person name="Bonnot C."/>
            <person name="Breuninger H."/>
            <person name="Symeonidi A."/>
            <person name="Radhakrishnan G.V."/>
            <person name="Van Nieuwerburgh F."/>
            <person name="Deforce D."/>
            <person name="Chang C."/>
            <person name="Karol K.G."/>
            <person name="Hedrich R."/>
            <person name="Ulvskov P."/>
            <person name="Glockner G."/>
            <person name="Delwiche C.F."/>
            <person name="Petrasek J."/>
            <person name="Van de Peer Y."/>
            <person name="Friml J."/>
            <person name="Beilby M."/>
            <person name="Dolan L."/>
            <person name="Kohara Y."/>
            <person name="Sugano S."/>
            <person name="Fujiyama A."/>
            <person name="Delaux P.-M."/>
            <person name="Quint M."/>
            <person name="TheiBen G."/>
            <person name="Hagemann M."/>
            <person name="Harholt J."/>
            <person name="Dunand C."/>
            <person name="Zachgo S."/>
            <person name="Langdale J."/>
            <person name="Maumus F."/>
            <person name="Straeten D.V.D."/>
            <person name="Gould S.B."/>
            <person name="Rensing S.A."/>
        </authorList>
    </citation>
    <scope>NUCLEOTIDE SEQUENCE [LARGE SCALE GENOMIC DNA]</scope>
    <source>
        <strain evidence="8 9">S276</strain>
    </source>
</reference>
<dbReference type="FunFam" id="2.40.50.140:FF:000103">
    <property type="entry name" value="protein RRP5 homolog"/>
    <property type="match status" value="4"/>
</dbReference>
<keyword evidence="3" id="KW-0597">Phosphoprotein</keyword>
<dbReference type="SMART" id="SM00316">
    <property type="entry name" value="S1"/>
    <property type="match status" value="15"/>
</dbReference>
<dbReference type="Gene3D" id="1.25.40.10">
    <property type="entry name" value="Tetratricopeptide repeat domain"/>
    <property type="match status" value="2"/>
</dbReference>
<dbReference type="CDD" id="cd05695">
    <property type="entry name" value="S1_Rrp5_repeat_hs3"/>
    <property type="match status" value="1"/>
</dbReference>
<feature type="domain" description="S1 motif" evidence="7">
    <location>
        <begin position="1340"/>
        <end position="1415"/>
    </location>
</feature>
<dbReference type="InterPro" id="IPR012340">
    <property type="entry name" value="NA-bd_OB-fold"/>
</dbReference>
<feature type="domain" description="S1 motif" evidence="7">
    <location>
        <begin position="539"/>
        <end position="608"/>
    </location>
</feature>
<keyword evidence="5" id="KW-0539">Nucleus</keyword>
<feature type="domain" description="S1 motif" evidence="7">
    <location>
        <begin position="362"/>
        <end position="432"/>
    </location>
</feature>
<feature type="domain" description="S1 motif" evidence="7">
    <location>
        <begin position="628"/>
        <end position="696"/>
    </location>
</feature>
<feature type="domain" description="S1 motif" evidence="7">
    <location>
        <begin position="926"/>
        <end position="989"/>
    </location>
</feature>
<dbReference type="SUPFAM" id="SSF48452">
    <property type="entry name" value="TPR-like"/>
    <property type="match status" value="2"/>
</dbReference>
<evidence type="ECO:0000256" key="6">
    <source>
        <dbReference type="SAM" id="MobiDB-lite"/>
    </source>
</evidence>
<feature type="region of interest" description="Disordered" evidence="6">
    <location>
        <begin position="1518"/>
        <end position="1540"/>
    </location>
</feature>
<dbReference type="InterPro" id="IPR003029">
    <property type="entry name" value="S1_domain"/>
</dbReference>
<feature type="compositionally biased region" description="Acidic residues" evidence="6">
    <location>
        <begin position="1729"/>
        <end position="1743"/>
    </location>
</feature>
<dbReference type="GO" id="GO:0032040">
    <property type="term" value="C:small-subunit processome"/>
    <property type="evidence" value="ECO:0007669"/>
    <property type="project" value="TreeGrafter"/>
</dbReference>
<dbReference type="InterPro" id="IPR045209">
    <property type="entry name" value="Rrp5"/>
</dbReference>
<dbReference type="PANTHER" id="PTHR23270:SF10">
    <property type="entry name" value="PROTEIN RRP5 HOMOLOG"/>
    <property type="match status" value="1"/>
</dbReference>
<keyword evidence="2" id="KW-0698">rRNA processing</keyword>
<keyword evidence="4" id="KW-0677">Repeat</keyword>
<dbReference type="InterPro" id="IPR057300">
    <property type="entry name" value="OB_Rrp5"/>
</dbReference>
<feature type="domain" description="S1 motif" evidence="7">
    <location>
        <begin position="813"/>
        <end position="882"/>
    </location>
</feature>
<accession>A0A388JUU6</accession>
<organism evidence="8 9">
    <name type="scientific">Chara braunii</name>
    <name type="common">Braun's stonewort</name>
    <dbReference type="NCBI Taxonomy" id="69332"/>
    <lineage>
        <taxon>Eukaryota</taxon>
        <taxon>Viridiplantae</taxon>
        <taxon>Streptophyta</taxon>
        <taxon>Charophyceae</taxon>
        <taxon>Charales</taxon>
        <taxon>Characeae</taxon>
        <taxon>Chara</taxon>
    </lineage>
</organism>
<feature type="compositionally biased region" description="Acidic residues" evidence="6">
    <location>
        <begin position="1648"/>
        <end position="1681"/>
    </location>
</feature>
<dbReference type="InterPro" id="IPR057301">
    <property type="entry name" value="Rrp5_OB_4th"/>
</dbReference>
<feature type="compositionally biased region" description="Basic and acidic residues" evidence="6">
    <location>
        <begin position="184"/>
        <end position="197"/>
    </location>
</feature>
<protein>
    <recommendedName>
        <fullName evidence="7">S1 motif domain-containing protein</fullName>
    </recommendedName>
</protein>
<dbReference type="OMA" id="GQYLRAY"/>
<dbReference type="GO" id="GO:0003723">
    <property type="term" value="F:RNA binding"/>
    <property type="evidence" value="ECO:0007669"/>
    <property type="project" value="TreeGrafter"/>
</dbReference>
<dbReference type="InterPro" id="IPR003107">
    <property type="entry name" value="HAT"/>
</dbReference>
<dbReference type="InterPro" id="IPR011990">
    <property type="entry name" value="TPR-like_helical_dom_sf"/>
</dbReference>
<dbReference type="EMBL" id="BFEA01000021">
    <property type="protein sequence ID" value="GBG61584.1"/>
    <property type="molecule type" value="Genomic_DNA"/>
</dbReference>
<feature type="region of interest" description="Disordered" evidence="6">
    <location>
        <begin position="1"/>
        <end position="42"/>
    </location>
</feature>
<feature type="domain" description="S1 motif" evidence="7">
    <location>
        <begin position="1550"/>
        <end position="1620"/>
    </location>
</feature>
<feature type="region of interest" description="Disordered" evidence="6">
    <location>
        <begin position="994"/>
        <end position="1018"/>
    </location>
</feature>
<feature type="domain" description="S1 motif" evidence="7">
    <location>
        <begin position="448"/>
        <end position="522"/>
    </location>
</feature>
<feature type="region of interest" description="Disordered" evidence="6">
    <location>
        <begin position="151"/>
        <end position="211"/>
    </location>
</feature>
<feature type="compositionally biased region" description="Basic and acidic residues" evidence="6">
    <location>
        <begin position="1"/>
        <end position="10"/>
    </location>
</feature>
<dbReference type="Pfam" id="PF23459">
    <property type="entry name" value="S1_RRP5"/>
    <property type="match status" value="3"/>
</dbReference>
<feature type="compositionally biased region" description="Acidic residues" evidence="6">
    <location>
        <begin position="198"/>
        <end position="211"/>
    </location>
</feature>
<dbReference type="FunFam" id="1.25.40.10:FF:000065">
    <property type="entry name" value="Programmed cell death 11"/>
    <property type="match status" value="1"/>
</dbReference>
<sequence length="2051" mass="226881">MAAEKSERPQSRPAPMGGKRDDGEEEAFPRGGGDGLTPFERKKARLEAELEVQGRVKKAGGKRKGTGKSVSLLDFDDDDDEGELTAKLLGKQKNRVGSLTFKTLQEGTKIWGAVEEINEKDMTVSLPCGLRAFVSKAEASDVLAEMMAQSAAGELSEKGSRKRKKLEGKKRKAKAKLAKSEQGAAKEEGADGNGEGRGEEEEGIADENEEGPNDVASLKDLFFIGQLVCCTVSSLRRVEGRKKTYKRIEASLRLKKLYDDLSINSVHEGMLLHACVSSIEDHGFLLTFGEGAKLSGFLLRKDHTKEDGSPGAELRRGQFIQCVVLSVDKQRRSVLVKSDPAVVLSALVREQDEVTVGSLFPGMLVNAKVTAVLEDGLQVSFLTYFTGTVDRFHLAEELPGTDWAKEYSVNQRVRARILYIDPTSKHIGLSLNKQLVAGSVPTLHVSVGQVFRKAVVQRVERDVGLLLELVSKPKRAVGFVHVSNVSDDRIDNLQVKYQVGSVVAARAIGVRWMDGIVNASMKKSVVEKNLMMYSEVRPGMVIQGTVVAVEYFGVLLELSQHVRAICPSEHLSEVRLSRPSAKFKVGMKMTCRVLTCNPEQKKVEVTYKKSMVNSKLPIIASGEDAEEGTVSHGFVSGVTDYGVFVTFYNNVKGLVHKSNLGIDARSLPEECFKNGQVVKAVVLSRDDSGRIQLSFLTSQSLIRAKMMEDNWLEAGTVVTGVIADVTEFSFLVDIIRQDGGISGWRGVLRFEHLADHAEHVNPLRQLLKKGVSLEELLVLGKDPKKRLAELSAKHALVSSANSLVKCRSELQLNTFCQGYVKNITSVGVFVCFLNHITGLARMSLLADTFVTDPEQHYQEGQTVRAQFVEFDEERGRIKLNLKPSVCPSVDASLLRAYFIEQAKIAELTVRAGGNGDLSLLKTFPIGSLVDGVIEEKKEYGIIVNLPQHEEVVGFLTHFQAVSDVRIGQKVKARVLDVTVVDNIVDLSLRNTTAASGGDTDKVQKKKKRKKDEELASAQESNARAAPKLFEVVKVEVELVKNEYLVVSLPNHGGAIGFAATHDYNLRNVDAHEVFWPGQRFKAIVQSLADERSGGRMLLLLTPSVLREVVQGIGDARKKEAAIEAAAEKKRSSYSVDQIVEAKVTNISNSFMLCKVDKGVFADIHITQVRDEYGDGENPLSAYAVGQTVRGRVLKVKEVALKKGEKQKKGKKGFRKMELTLSLRDSDVNRTGGSDRVSNLPEALDDVQADRVLIGYVERIVDKWAWLVVSPKVVGALHKMESSVKLEEIDSFPDKFTVGKSVKVRVLEIDHERSCLTLTARGADGPWQKGAEIVGHGFRKGEVVFGEVVRVSSDKLIVRMPRKGYGCVDITELDDDWRDSPLQGFQENQIVQCVVLGMDEMDRKEDDSQYLALSLRPSLGGCGGKQAKLHRTTKVSYHVPRIESVNDVKIGQEVWCVVKSPFGRNGCWAHLARNINAHVQPATADQERDSAVFPIGKVVKARVKSINLSANEVEVESVRLPPSAGGKSEAGARSRGGGKEERPKVDAFVVGQLVTGSVQKIDTFGVFVKLDGINVVALCHISQIRDEFIKDLREQYKVGDRVRATVTKLEVEKGRLSLGMLEKDEHATTNMEVVESVKTKGTANGVSMDVEEEEEDSEGSDEMETDNDQDEQGSDEEGDSTDDDNRVVRTVNKRAPDAKTTGNGEETATVAPLDVDDFGVRGDEKAAASDGEEAMSEEDDDEKTEDGGAVSKKKSQRAKRKAKEAQEAAIQEAERKRLEGEGAPQNVDEFEQLVRSSPNSSFVWIKYMAHMITLGEYDKARAIAERALKAINYREEGEKMNLWVAYLNLENMYGNPPKEAVLKLFQRALMYTDQKKLYMALIGIYERTEQWEMTDQIFKTMTKKFNTSAKVWVRNVTCLLKRGMGDAARAVLERSLLSLPKRKHIKMISRVALLEFKMGSAERGRAMMEGILKNFPKRVDLWSVYLDQEIKQGDKGVVRALFERVICLDLPPKRMKFLFKKYLDFERNHGTSEGVEHVKAKAMAYVENKIGL</sequence>
<dbReference type="SMART" id="SM00386">
    <property type="entry name" value="HAT"/>
    <property type="match status" value="6"/>
</dbReference>
<dbReference type="PROSITE" id="PS50126">
    <property type="entry name" value="S1"/>
    <property type="match status" value="12"/>
</dbReference>